<sequence>MEQLVQPIGSLYDFIYIDIHKSKILLAQIESDGILTHIKSRTEQQNLSINKAGIDTGLVLGKENNNTDIESIEQSFDAALSVHLKLLHKLSEQNRIKKDITKSKVGDIVLFSGVVDIFDISTFQELLKSGLLPIPKKDKDWKEIVGFFKIIPSTVQFTFKDENENRAWMTLPENNLLMPSSDFILKYGGSLEGEWSVIGILDSLPGDRKNVFADNRKNIADLNKMSNEFHNIVGKHPDHFGVTPLMIFRRIADVDTQTN</sequence>
<dbReference type="RefSeq" id="WP_144187484.1">
    <property type="nucleotide sequence ID" value="NZ_VMHL01000001.1"/>
</dbReference>
<protein>
    <submittedName>
        <fullName evidence="1">Uncharacterized protein</fullName>
    </submittedName>
</protein>
<proteinExistence type="predicted"/>
<reference evidence="1 2" key="1">
    <citation type="submission" date="2019-07" db="EMBL/GenBank/DDBJ databases">
        <title>Gilliamella genomes.</title>
        <authorList>
            <person name="Zheng H."/>
        </authorList>
    </citation>
    <scope>NUCLEOTIDE SEQUENCE [LARGE SCALE GENOMIC DNA]</scope>
    <source>
        <strain evidence="1 2">W8131</strain>
    </source>
</reference>
<gene>
    <name evidence="1" type="ORF">FPQ14_00485</name>
</gene>
<comment type="caution">
    <text evidence="1">The sequence shown here is derived from an EMBL/GenBank/DDBJ whole genome shotgun (WGS) entry which is preliminary data.</text>
</comment>
<dbReference type="InterPro" id="IPR045633">
    <property type="entry name" value="DUF6414"/>
</dbReference>
<evidence type="ECO:0000313" key="2">
    <source>
        <dbReference type="Proteomes" id="UP000319138"/>
    </source>
</evidence>
<organism evidence="1 2">
    <name type="scientific">Gilliamella apicola</name>
    <dbReference type="NCBI Taxonomy" id="1196095"/>
    <lineage>
        <taxon>Bacteria</taxon>
        <taxon>Pseudomonadati</taxon>
        <taxon>Pseudomonadota</taxon>
        <taxon>Gammaproteobacteria</taxon>
        <taxon>Orbales</taxon>
        <taxon>Orbaceae</taxon>
        <taxon>Gilliamella</taxon>
    </lineage>
</organism>
<name>A0A556RSC1_9GAMM</name>
<dbReference type="Proteomes" id="UP000319138">
    <property type="component" value="Unassembled WGS sequence"/>
</dbReference>
<accession>A0A556RSC1</accession>
<evidence type="ECO:0000313" key="1">
    <source>
        <dbReference type="EMBL" id="TSJ91779.1"/>
    </source>
</evidence>
<dbReference type="Pfam" id="PF19952">
    <property type="entry name" value="DUF6414"/>
    <property type="match status" value="1"/>
</dbReference>
<dbReference type="AlphaFoldDB" id="A0A556RSC1"/>
<dbReference type="EMBL" id="VMHL01000001">
    <property type="protein sequence ID" value="TSJ91779.1"/>
    <property type="molecule type" value="Genomic_DNA"/>
</dbReference>